<dbReference type="PANTHER" id="PTHR30531">
    <property type="entry name" value="FLAGELLAR BIOSYNTHETIC PROTEIN FLHB"/>
    <property type="match status" value="1"/>
</dbReference>
<keyword evidence="5" id="KW-1003">Cell membrane</keyword>
<feature type="region of interest" description="Disordered" evidence="13">
    <location>
        <begin position="1"/>
        <end position="22"/>
    </location>
</feature>
<keyword evidence="11" id="KW-1006">Bacterial flagellum protein export</keyword>
<keyword evidence="10 14" id="KW-0472">Membrane</keyword>
<evidence type="ECO:0000256" key="1">
    <source>
        <dbReference type="ARBA" id="ARBA00004651"/>
    </source>
</evidence>
<keyword evidence="15" id="KW-0969">Cilium</keyword>
<keyword evidence="15" id="KW-0966">Cell projection</keyword>
<dbReference type="PRINTS" id="PR00950">
    <property type="entry name" value="TYPE3IMSPROT"/>
</dbReference>
<evidence type="ECO:0000256" key="4">
    <source>
        <dbReference type="ARBA" id="ARBA00022448"/>
    </source>
</evidence>
<dbReference type="Gene3D" id="6.10.250.2080">
    <property type="match status" value="1"/>
</dbReference>
<evidence type="ECO:0000256" key="2">
    <source>
        <dbReference type="ARBA" id="ARBA00010690"/>
    </source>
</evidence>
<keyword evidence="4" id="KW-0813">Transport</keyword>
<keyword evidence="7" id="KW-1005">Bacterial flagellum biogenesis</keyword>
<keyword evidence="16" id="KW-1185">Reference proteome</keyword>
<evidence type="ECO:0000256" key="10">
    <source>
        <dbReference type="ARBA" id="ARBA00023136"/>
    </source>
</evidence>
<comment type="similarity">
    <text evidence="2">Belongs to the type III secretion exporter family.</text>
</comment>
<evidence type="ECO:0000256" key="11">
    <source>
        <dbReference type="ARBA" id="ARBA00023225"/>
    </source>
</evidence>
<dbReference type="EMBL" id="CBXV010000005">
    <property type="protein sequence ID" value="CDM65626.1"/>
    <property type="molecule type" value="Genomic_DNA"/>
</dbReference>
<reference evidence="15 16" key="1">
    <citation type="submission" date="2013-12" db="EMBL/GenBank/DDBJ databases">
        <authorList>
            <person name="Stott M."/>
        </authorList>
    </citation>
    <scope>NUCLEOTIDE SEQUENCE [LARGE SCALE GENOMIC DNA]</scope>
    <source>
        <strain evidence="15 16">K22</strain>
    </source>
</reference>
<dbReference type="OrthoDB" id="9807950at2"/>
<dbReference type="InterPro" id="IPR029025">
    <property type="entry name" value="T3SS_substrate_exporter_C"/>
</dbReference>
<evidence type="ECO:0000256" key="8">
    <source>
        <dbReference type="ARBA" id="ARBA00022927"/>
    </source>
</evidence>
<keyword evidence="15" id="KW-0282">Flagellum</keyword>
<proteinExistence type="inferred from homology"/>
<name>A0A0B6WX49_9BACT</name>
<keyword evidence="9 14" id="KW-1133">Transmembrane helix</keyword>
<evidence type="ECO:0000256" key="6">
    <source>
        <dbReference type="ARBA" id="ARBA00022692"/>
    </source>
</evidence>
<dbReference type="SUPFAM" id="SSF160544">
    <property type="entry name" value="EscU C-terminal domain-like"/>
    <property type="match status" value="1"/>
</dbReference>
<dbReference type="Proteomes" id="UP000031518">
    <property type="component" value="Unassembled WGS sequence"/>
</dbReference>
<dbReference type="InterPro" id="IPR006135">
    <property type="entry name" value="T3SS_substrate_exporter"/>
</dbReference>
<feature type="transmembrane region" description="Helical" evidence="14">
    <location>
        <begin position="191"/>
        <end position="212"/>
    </location>
</feature>
<keyword evidence="6 14" id="KW-0812">Transmembrane</keyword>
<evidence type="ECO:0000256" key="3">
    <source>
        <dbReference type="ARBA" id="ARBA00021622"/>
    </source>
</evidence>
<evidence type="ECO:0000256" key="14">
    <source>
        <dbReference type="SAM" id="Phobius"/>
    </source>
</evidence>
<reference evidence="15 16" key="2">
    <citation type="submission" date="2015-01" db="EMBL/GenBank/DDBJ databases">
        <title>Complete genome sequence of Pyrinomonas methylaliphatogenes type strain K22T.</title>
        <authorList>
            <person name="Lee K.C.Y."/>
            <person name="Power J.F."/>
            <person name="Dunfield P.F."/>
            <person name="Morgan X.C."/>
            <person name="Huttenhower C."/>
            <person name="Stott M.B."/>
        </authorList>
    </citation>
    <scope>NUCLEOTIDE SEQUENCE [LARGE SCALE GENOMIC DNA]</scope>
    <source>
        <strain evidence="15 16">K22</strain>
    </source>
</reference>
<comment type="function">
    <text evidence="12">Required for formation of the rod structure in the basal body of the flagellar apparatus. Together with FliI and FliH, may constitute the export apparatus of flagellin.</text>
</comment>
<sequence length="356" mass="38756">MSGERTERATPKRREEARKRGQIARRPEFAAAIAFLAALAALRATGDGLGQRAANLFINNTRLVERAAASPFSINDLHQIVIDALTDLALLAAPAIAAALAGGIAGNVVQGGWIFAPEVLKLRAESFNPSANLRRTFSNAPFEALKSVLKLAALGSISYLILAQTIAHVAELVGSPAAQTLAKLGSSAFDFALRAGLAMLILAALDYGYGWLKHERSLRMTKQELKDELREQEGDPLIKGQRRRAARALLQKRIAVEVPRADVVVVNPQHYAVALRYDRTRDAAPVVVAKGVDYLAQRIRQIARAHSVAIIENPPLARALYRAVDVGRMIPPEFFRAVAEVLAYVYRQRKAQPPAE</sequence>
<comment type="subcellular location">
    <subcellularLocation>
        <location evidence="1">Cell membrane</location>
        <topology evidence="1">Multi-pass membrane protein</topology>
    </subcellularLocation>
</comment>
<evidence type="ECO:0000313" key="15">
    <source>
        <dbReference type="EMBL" id="CDM65626.1"/>
    </source>
</evidence>
<dbReference type="Pfam" id="PF01312">
    <property type="entry name" value="Bac_export_2"/>
    <property type="match status" value="1"/>
</dbReference>
<dbReference type="GO" id="GO:0009306">
    <property type="term" value="P:protein secretion"/>
    <property type="evidence" value="ECO:0007669"/>
    <property type="project" value="InterPro"/>
</dbReference>
<keyword evidence="8" id="KW-0653">Protein transport</keyword>
<organism evidence="15 16">
    <name type="scientific">Pyrinomonas methylaliphatogenes</name>
    <dbReference type="NCBI Taxonomy" id="454194"/>
    <lineage>
        <taxon>Bacteria</taxon>
        <taxon>Pseudomonadati</taxon>
        <taxon>Acidobacteriota</taxon>
        <taxon>Blastocatellia</taxon>
        <taxon>Blastocatellales</taxon>
        <taxon>Pyrinomonadaceae</taxon>
        <taxon>Pyrinomonas</taxon>
    </lineage>
</organism>
<evidence type="ECO:0000256" key="7">
    <source>
        <dbReference type="ARBA" id="ARBA00022795"/>
    </source>
</evidence>
<evidence type="ECO:0000256" key="9">
    <source>
        <dbReference type="ARBA" id="ARBA00022989"/>
    </source>
</evidence>
<dbReference type="FunFam" id="3.40.1690.10:FF:000001">
    <property type="entry name" value="Flagellar biosynthetic protein FlhB"/>
    <property type="match status" value="1"/>
</dbReference>
<dbReference type="RefSeq" id="WP_041976005.1">
    <property type="nucleotide sequence ID" value="NZ_CBXV010000005.1"/>
</dbReference>
<dbReference type="GO" id="GO:0005886">
    <property type="term" value="C:plasma membrane"/>
    <property type="evidence" value="ECO:0007669"/>
    <property type="project" value="UniProtKB-SubCell"/>
</dbReference>
<evidence type="ECO:0000256" key="13">
    <source>
        <dbReference type="SAM" id="MobiDB-lite"/>
    </source>
</evidence>
<protein>
    <recommendedName>
        <fullName evidence="3">Flagellar biosynthetic protein FlhB</fullName>
    </recommendedName>
</protein>
<dbReference type="Gene3D" id="3.40.1690.10">
    <property type="entry name" value="secretion proteins EscU"/>
    <property type="match status" value="1"/>
</dbReference>
<evidence type="ECO:0000256" key="12">
    <source>
        <dbReference type="ARBA" id="ARBA00025078"/>
    </source>
</evidence>
<evidence type="ECO:0000313" key="16">
    <source>
        <dbReference type="Proteomes" id="UP000031518"/>
    </source>
</evidence>
<gene>
    <name evidence="15" type="ORF">PYK22_01631</name>
</gene>
<evidence type="ECO:0000256" key="5">
    <source>
        <dbReference type="ARBA" id="ARBA00022475"/>
    </source>
</evidence>
<accession>A0A0B6WX49</accession>
<dbReference type="STRING" id="454194.PYK22_01631"/>
<feature type="compositionally biased region" description="Basic and acidic residues" evidence="13">
    <location>
        <begin position="1"/>
        <end position="19"/>
    </location>
</feature>
<dbReference type="GO" id="GO:0044781">
    <property type="term" value="P:bacterial-type flagellum organization"/>
    <property type="evidence" value="ECO:0007669"/>
    <property type="project" value="UniProtKB-KW"/>
</dbReference>
<dbReference type="PANTHER" id="PTHR30531:SF12">
    <property type="entry name" value="FLAGELLAR BIOSYNTHETIC PROTEIN FLHB"/>
    <property type="match status" value="1"/>
</dbReference>
<dbReference type="AlphaFoldDB" id="A0A0B6WX49"/>